<dbReference type="GO" id="GO:0004252">
    <property type="term" value="F:serine-type endopeptidase activity"/>
    <property type="evidence" value="ECO:0007669"/>
    <property type="project" value="UniProtKB-UniRule"/>
</dbReference>
<evidence type="ECO:0000259" key="9">
    <source>
        <dbReference type="Pfam" id="PF18065"/>
    </source>
</evidence>
<feature type="domain" description="PatG" evidence="8">
    <location>
        <begin position="429"/>
        <end position="539"/>
    </location>
</feature>
<dbReference type="SUPFAM" id="SSF52743">
    <property type="entry name" value="Subtilisin-like"/>
    <property type="match status" value="1"/>
</dbReference>
<comment type="similarity">
    <text evidence="1 5">Belongs to the peptidase S8 family.</text>
</comment>
<dbReference type="InterPro" id="IPR023828">
    <property type="entry name" value="Peptidase_S8_Ser-AS"/>
</dbReference>
<dbReference type="InterPro" id="IPR040636">
    <property type="entry name" value="PatG_C"/>
</dbReference>
<feature type="compositionally biased region" description="Basic and acidic residues" evidence="6">
    <location>
        <begin position="75"/>
        <end position="93"/>
    </location>
</feature>
<dbReference type="PANTHER" id="PTHR43806">
    <property type="entry name" value="PEPTIDASE S8"/>
    <property type="match status" value="1"/>
</dbReference>
<dbReference type="Pfam" id="PF00082">
    <property type="entry name" value="Peptidase_S8"/>
    <property type="match status" value="1"/>
</dbReference>
<dbReference type="RefSeq" id="WP_168696339.1">
    <property type="nucleotide sequence ID" value="NZ_CP051206.1"/>
</dbReference>
<dbReference type="CDD" id="cd07476">
    <property type="entry name" value="Peptidases_S8_thiazoline_oxidase_subtilisin-like_protease"/>
    <property type="match status" value="1"/>
</dbReference>
<evidence type="ECO:0000259" key="7">
    <source>
        <dbReference type="Pfam" id="PF00082"/>
    </source>
</evidence>
<dbReference type="InterPro" id="IPR034056">
    <property type="entry name" value="Pep_S8_PatG/PatA-like"/>
</dbReference>
<protein>
    <submittedName>
        <fullName evidence="10">PatA/PatG family cyanobactin maturation protease</fullName>
    </submittedName>
</protein>
<dbReference type="Pfam" id="PF18047">
    <property type="entry name" value="PatG_D"/>
    <property type="match status" value="1"/>
</dbReference>
<evidence type="ECO:0000256" key="6">
    <source>
        <dbReference type="SAM" id="MobiDB-lite"/>
    </source>
</evidence>
<dbReference type="PROSITE" id="PS00138">
    <property type="entry name" value="SUBTILASE_SER"/>
    <property type="match status" value="1"/>
</dbReference>
<organism evidence="10 11">
    <name type="scientific">Dolichospermum flos-aquae CCAP 1403/13F</name>
    <dbReference type="NCBI Taxonomy" id="315271"/>
    <lineage>
        <taxon>Bacteria</taxon>
        <taxon>Bacillati</taxon>
        <taxon>Cyanobacteriota</taxon>
        <taxon>Cyanophyceae</taxon>
        <taxon>Nostocales</taxon>
        <taxon>Aphanizomenonaceae</taxon>
        <taxon>Dolichospermum</taxon>
    </lineage>
</organism>
<dbReference type="InterPro" id="IPR023830">
    <property type="entry name" value="Peptidase_S8A_PatG"/>
</dbReference>
<keyword evidence="4 5" id="KW-0720">Serine protease</keyword>
<evidence type="ECO:0000259" key="8">
    <source>
        <dbReference type="Pfam" id="PF18047"/>
    </source>
</evidence>
<feature type="domain" description="Peptidase S8/S53" evidence="7">
    <location>
        <begin position="106"/>
        <end position="311"/>
    </location>
</feature>
<dbReference type="InterPro" id="IPR050131">
    <property type="entry name" value="Peptidase_S8_subtilisin-like"/>
</dbReference>
<evidence type="ECO:0000313" key="10">
    <source>
        <dbReference type="EMBL" id="QJB45409.1"/>
    </source>
</evidence>
<evidence type="ECO:0000256" key="5">
    <source>
        <dbReference type="PROSITE-ProRule" id="PRU01240"/>
    </source>
</evidence>
<proteinExistence type="inferred from homology"/>
<name>A0A6H2C380_DOLFA</name>
<reference evidence="10 11" key="2">
    <citation type="submission" date="2020-04" db="EMBL/GenBank/DDBJ databases">
        <authorList>
            <person name="Fomenkov A."/>
            <person name="Anton B.P."/>
            <person name="Roberts R.J."/>
        </authorList>
    </citation>
    <scope>NUCLEOTIDE SEQUENCE [LARGE SCALE GENOMIC DNA]</scope>
    <source>
        <strain evidence="10 11">CCAP 1403/13f</strain>
    </source>
</reference>
<accession>A0A6H2C380</accession>
<gene>
    <name evidence="10" type="ORF">HGD76_15770</name>
</gene>
<dbReference type="EMBL" id="CP051206">
    <property type="protein sequence ID" value="QJB45409.1"/>
    <property type="molecule type" value="Genomic_DNA"/>
</dbReference>
<sequence>MPNLTDIPGISQIWTRTKGDPRIKIAILDGAADLERSCFQGAKFSQFKPYWAEDIELNEEYYYYLNLSLEFNQQQKDKKDDPDHDKEESKKEREAFFAPFPPAIRQRIELSSHATHISSTILGQHGTPAPGIAPLCTALNIPISFANDDFISPINLTHAINTAWQWGANIIHIAACHPTQTGVAPDLFARAVKQCQDNNMLIVAPGGNDKGECWCIPSLLPGVITVGAMRDDGQPFKFSNYGGEYQHKGVMANGENILGAQPGTEEPIRQKGTSCAAPIVTGISALLMSLQLQRGEQPNAEAVREAILNSAIPCNPEEVEEPERCLLGKLNIPGAFQLLTGEKLEPHLQPLSYQGVQQPHPQPLSYEERGVGISRSQVLPGNATLEALPLTIPSGRALETAFPVGDWEREIQRSEITQGVTPSAASKLVYALGTIGYDFGNEARRDSFKQLMPAVNMDGAIIPANPYDSRQMVDYLSVNPTEAKPLIWTLNQELTPIYALEPVSGFAADIYEILILMLQGQIQPENSDDFVERVSIPARLTDRTVELFSGQVVPVISLTNTRGMYGWKVNSLVDAALQTVITGETAPAQEIAMRKALSSFLNRVYYDLQNLGQLAKDRALNFSVTNAFQAASSFSQAISTGMQLDSIEVEKSPFCRINSDCWDVKLKFFDPENGRRAKKVFLFTIDVSDRIPVTLGQVRSWSVRK</sequence>
<reference evidence="10 11" key="1">
    <citation type="submission" date="2020-04" db="EMBL/GenBank/DDBJ databases">
        <title>Genome-Wide Identification of 5-Methylcytosine Sites in Bacterial Genomes By High-Throughput Sequencing of MspJI Restriction Fragments.</title>
        <authorList>
            <person name="Wu V."/>
        </authorList>
    </citation>
    <scope>NUCLEOTIDE SEQUENCE [LARGE SCALE GENOMIC DNA]</scope>
    <source>
        <strain evidence="10 11">CCAP 1403/13f</strain>
    </source>
</reference>
<dbReference type="GO" id="GO:0006508">
    <property type="term" value="P:proteolysis"/>
    <property type="evidence" value="ECO:0007669"/>
    <property type="project" value="UniProtKB-KW"/>
</dbReference>
<keyword evidence="2 5" id="KW-0645">Protease</keyword>
<dbReference type="NCBIfam" id="TIGR03895">
    <property type="entry name" value="protease_PatA"/>
    <property type="match status" value="1"/>
</dbReference>
<feature type="active site" description="Charge relay system" evidence="5">
    <location>
        <position position="274"/>
    </location>
</feature>
<dbReference type="PANTHER" id="PTHR43806:SF11">
    <property type="entry name" value="CEREVISIN-RELATED"/>
    <property type="match status" value="1"/>
</dbReference>
<feature type="region of interest" description="Disordered" evidence="6">
    <location>
        <begin position="74"/>
        <end position="93"/>
    </location>
</feature>
<keyword evidence="3 5" id="KW-0378">Hydrolase</keyword>
<dbReference type="InterPro" id="IPR040483">
    <property type="entry name" value="PatG_dom"/>
</dbReference>
<dbReference type="InterPro" id="IPR036852">
    <property type="entry name" value="Peptidase_S8/S53_dom_sf"/>
</dbReference>
<feature type="active site" description="Charge relay system" evidence="5">
    <location>
        <position position="113"/>
    </location>
</feature>
<dbReference type="Gene3D" id="3.40.50.200">
    <property type="entry name" value="Peptidase S8/S53 domain"/>
    <property type="match status" value="1"/>
</dbReference>
<dbReference type="PROSITE" id="PS51892">
    <property type="entry name" value="SUBTILASE"/>
    <property type="match status" value="1"/>
</dbReference>
<feature type="domain" description="PatG C-terminal" evidence="9">
    <location>
        <begin position="591"/>
        <end position="701"/>
    </location>
</feature>
<dbReference type="AlphaFoldDB" id="A0A6H2C380"/>
<evidence type="ECO:0000256" key="1">
    <source>
        <dbReference type="ARBA" id="ARBA00011073"/>
    </source>
</evidence>
<evidence type="ECO:0000256" key="2">
    <source>
        <dbReference type="ARBA" id="ARBA00022670"/>
    </source>
</evidence>
<evidence type="ECO:0000313" key="11">
    <source>
        <dbReference type="Proteomes" id="UP000502433"/>
    </source>
</evidence>
<dbReference type="InterPro" id="IPR000209">
    <property type="entry name" value="Peptidase_S8/S53_dom"/>
</dbReference>
<dbReference type="Proteomes" id="UP000502433">
    <property type="component" value="Chromosome"/>
</dbReference>
<evidence type="ECO:0000256" key="3">
    <source>
        <dbReference type="ARBA" id="ARBA00022801"/>
    </source>
</evidence>
<dbReference type="Pfam" id="PF18065">
    <property type="entry name" value="PatG_C"/>
    <property type="match status" value="1"/>
</dbReference>
<feature type="active site" description="Charge relay system" evidence="5">
    <location>
        <position position="29"/>
    </location>
</feature>
<evidence type="ECO:0000256" key="4">
    <source>
        <dbReference type="ARBA" id="ARBA00022825"/>
    </source>
</evidence>
<dbReference type="KEGG" id="dfs:HGD76_15770"/>